<dbReference type="AlphaFoldDB" id="A0AAD5M4H4"/>
<gene>
    <name evidence="1" type="ORF">KIN20_008207</name>
</gene>
<protein>
    <submittedName>
        <fullName evidence="1">Uncharacterized protein</fullName>
    </submittedName>
</protein>
<name>A0AAD5M4H4_PARTN</name>
<reference evidence="1" key="1">
    <citation type="submission" date="2021-06" db="EMBL/GenBank/DDBJ databases">
        <title>Parelaphostrongylus tenuis whole genome reference sequence.</title>
        <authorList>
            <person name="Garwood T.J."/>
            <person name="Larsen P.A."/>
            <person name="Fountain-Jones N.M."/>
            <person name="Garbe J.R."/>
            <person name="Macchietto M.G."/>
            <person name="Kania S.A."/>
            <person name="Gerhold R.W."/>
            <person name="Richards J.E."/>
            <person name="Wolf T.M."/>
        </authorList>
    </citation>
    <scope>NUCLEOTIDE SEQUENCE</scope>
    <source>
        <strain evidence="1">MNPRO001-30</strain>
        <tissue evidence="1">Meninges</tissue>
    </source>
</reference>
<dbReference type="PANTHER" id="PTHR44147">
    <property type="entry name" value="DEHYDROGENASE/REDUCTASE SDR FAMILY MEMBER 1"/>
    <property type="match status" value="1"/>
</dbReference>
<dbReference type="EMBL" id="JAHQIW010001287">
    <property type="protein sequence ID" value="KAJ1352020.1"/>
    <property type="molecule type" value="Genomic_DNA"/>
</dbReference>
<evidence type="ECO:0000313" key="1">
    <source>
        <dbReference type="EMBL" id="KAJ1352020.1"/>
    </source>
</evidence>
<comment type="caution">
    <text evidence="1">The sequence shown here is derived from an EMBL/GenBank/DDBJ whole genome shotgun (WGS) entry which is preliminary data.</text>
</comment>
<proteinExistence type="predicted"/>
<organism evidence="1 2">
    <name type="scientific">Parelaphostrongylus tenuis</name>
    <name type="common">Meningeal worm</name>
    <dbReference type="NCBI Taxonomy" id="148309"/>
    <lineage>
        <taxon>Eukaryota</taxon>
        <taxon>Metazoa</taxon>
        <taxon>Ecdysozoa</taxon>
        <taxon>Nematoda</taxon>
        <taxon>Chromadorea</taxon>
        <taxon>Rhabditida</taxon>
        <taxon>Rhabditina</taxon>
        <taxon>Rhabditomorpha</taxon>
        <taxon>Strongyloidea</taxon>
        <taxon>Metastrongylidae</taxon>
        <taxon>Parelaphostrongylus</taxon>
    </lineage>
</organism>
<keyword evidence="2" id="KW-1185">Reference proteome</keyword>
<evidence type="ECO:0000313" key="2">
    <source>
        <dbReference type="Proteomes" id="UP001196413"/>
    </source>
</evidence>
<dbReference type="Proteomes" id="UP001196413">
    <property type="component" value="Unassembled WGS sequence"/>
</dbReference>
<dbReference type="PANTHER" id="PTHR44147:SF2">
    <property type="entry name" value="DEHYDROGENASE_REDUCTASE SDR FAMILY MEMBER 1"/>
    <property type="match status" value="1"/>
</dbReference>
<sequence>MEKTGRILITEDLGKEYGFQDIDGRDPPNIRSVTFLLSHGGHNQLAQWVPSWVKVPGWLLWATSSRL</sequence>
<accession>A0AAD5M4H4</accession>